<evidence type="ECO:0000256" key="6">
    <source>
        <dbReference type="ARBA" id="ARBA00022801"/>
    </source>
</evidence>
<dbReference type="PROSITE" id="PS50157">
    <property type="entry name" value="ZINC_FINGER_C2H2_2"/>
    <property type="match status" value="1"/>
</dbReference>
<gene>
    <name evidence="11" type="ORF">N1851_006659</name>
</gene>
<evidence type="ECO:0000256" key="3">
    <source>
        <dbReference type="ARBA" id="ARBA00006958"/>
    </source>
</evidence>
<protein>
    <submittedName>
        <fullName evidence="11">Protein ALP1-like</fullName>
    </submittedName>
</protein>
<evidence type="ECO:0000256" key="7">
    <source>
        <dbReference type="ARBA" id="ARBA00023242"/>
    </source>
</evidence>
<dbReference type="Pfam" id="PF13359">
    <property type="entry name" value="DDE_Tnp_4"/>
    <property type="match status" value="1"/>
</dbReference>
<reference evidence="11" key="1">
    <citation type="journal article" date="2023" name="Front. Mar. Sci.">
        <title>A new Merluccius polli reference genome to investigate the effects of global change in West African waters.</title>
        <authorList>
            <person name="Mateo J.L."/>
            <person name="Blanco-Fernandez C."/>
            <person name="Garcia-Vazquez E."/>
            <person name="Machado-Schiaffino G."/>
        </authorList>
    </citation>
    <scope>NUCLEOTIDE SEQUENCE</scope>
    <source>
        <strain evidence="11">C29</strain>
        <tissue evidence="11">Fin</tissue>
    </source>
</reference>
<comment type="caution">
    <text evidence="11">The sequence shown here is derived from an EMBL/GenBank/DDBJ whole genome shotgun (WGS) entry which is preliminary data.</text>
</comment>
<feature type="domain" description="C2H2-type" evidence="10">
    <location>
        <begin position="922"/>
        <end position="951"/>
    </location>
</feature>
<proteinExistence type="inferred from homology"/>
<feature type="region of interest" description="Disordered" evidence="9">
    <location>
        <begin position="968"/>
        <end position="1007"/>
    </location>
</feature>
<evidence type="ECO:0000259" key="10">
    <source>
        <dbReference type="PROSITE" id="PS50157"/>
    </source>
</evidence>
<evidence type="ECO:0000256" key="8">
    <source>
        <dbReference type="PROSITE-ProRule" id="PRU00042"/>
    </source>
</evidence>
<dbReference type="GO" id="GO:0016787">
    <property type="term" value="F:hydrolase activity"/>
    <property type="evidence" value="ECO:0007669"/>
    <property type="project" value="UniProtKB-KW"/>
</dbReference>
<feature type="region of interest" description="Disordered" evidence="9">
    <location>
        <begin position="839"/>
        <end position="862"/>
    </location>
</feature>
<feature type="compositionally biased region" description="Polar residues" evidence="9">
    <location>
        <begin position="1331"/>
        <end position="1348"/>
    </location>
</feature>
<dbReference type="GO" id="GO:0005634">
    <property type="term" value="C:nucleus"/>
    <property type="evidence" value="ECO:0007669"/>
    <property type="project" value="UniProtKB-SubCell"/>
</dbReference>
<keyword evidence="8" id="KW-0862">Zinc</keyword>
<keyword evidence="8" id="KW-0863">Zinc-finger</keyword>
<keyword evidence="12" id="KW-1185">Reference proteome</keyword>
<dbReference type="PANTHER" id="PTHR22930:SF279">
    <property type="entry name" value="SIMILAR TO ENSANGP00000010363"/>
    <property type="match status" value="1"/>
</dbReference>
<sequence>MSEFENAKHMFKVVDTPFKMNKYFSERFDLVKPKEIFLGHRADTARKQGQVKQVLAADTCQYVSVIETVNFLFRNDQMQKLYLQSKKQTKGKMYNYCDGSQFSSHPLFGTCPQALQIQLYFDDVETTNPLGSKTKIHKMGAVYFALKNLPPECNSLLSNIHLCLLFNSMDREVYGFGKILEPLLDDIRLIESSGVQVELQGQNHQLYGTICVLTADNLAIHSLCGYLESFSANKFCHFCMVDKKVAQSVYDEDEVEKRTRENYQQQVRLNDPSSTGIKEDSCLNKLMYFHVTENTCVDIMHDILEVGDLVDMRSQHWHLFILLKEICSIVFAPVTHGLAVFLKQLIIEHHTLFKKLYQRNLIPKHHFMIHYPRMMVMFGPISQLWRMRFEAKHNPLKRHAHVVGNFNNISKTLSYKHQVQQMYSFKLGDPFSEKMSVINAYPVTIGSLKKADVVLNNLRSTYDDDDMTLNSTVYVAHTIGVLGQTYRTGSVLPLKVDDRGEPMEIVAFGVALLYLRRRCPRRRIWVHEILQGREQHGEFHRLVQELRLDGERFQRYFRLDREQFDRLLSTVGPVITMTTTNYRRPIPPAERLAICLRFLATGDSYRTIACSYRVGVSTVARIVTQVTTVIWDALVPEFMPVPTTEDWRSIAEGFHRRWAFPNCLGSIDGKHVVIRAPDNSGSLFYNYKGTYSIVLLAVVDSEYCFRVVDVGSYGRTSDGGVLANSNFGQKLLDGTLDLPPDALLPGADHMGRQPYVFVADEAFPLRRNLMRPFPGHQSGSHRVFNFRLSHARLIVENTFGILTSQWRMYRGVIGVSPANVDACVKATCVLHNFLRRTSKTTNRTTRPAAGQPGPLRAPSADSDAVGLQPVARVGSNNASREAIRVRETLVSYFSNEGAATWQPALFVHLRAVHHINSSATYFQCCEQGCGRTFSFIRSFRRHLITHEGEHDLIEVPEDPRARHYLQAENGPPLEASGGAGSCEEGPGGAGSGEEGPGGAGSGEEGYWDDLDEEGISGRVALFLANLRSRSNITFSLLNFIVCRTTDLIGDIVERLQSKTMALLSTLGHAHSPEVDNLKQEFLSCSTPFKGLETEYKQMEYFSNCGSFIQPLEQKLPGLSYVQQRDTDSGCVRQVAVTDTYQRIPLTPLLNMILTLPGVLKAMLSWQQRKDEALQDLFDGEFCKRHPLFLKEISIPLILYNDDCETVNPLGSKTGTHKLGFLYFTIKSLPPQLLSSLKSQFLLAVYKSDDGKTYGLDAILKPIVEELKTLENHRIVINCPDFQGVVKFTIGQVVGDNLGLNAILGYIESFSGHHCCRWCQIEKSVLKTQTSEDLAQQSQSQERSGNTEPFTHGSKKGQLFKSAVFLPCD</sequence>
<evidence type="ECO:0000256" key="2">
    <source>
        <dbReference type="ARBA" id="ARBA00004123"/>
    </source>
</evidence>
<dbReference type="InterPro" id="IPR045249">
    <property type="entry name" value="HARBI1-like"/>
</dbReference>
<feature type="region of interest" description="Disordered" evidence="9">
    <location>
        <begin position="1331"/>
        <end position="1354"/>
    </location>
</feature>
<evidence type="ECO:0000256" key="9">
    <source>
        <dbReference type="SAM" id="MobiDB-lite"/>
    </source>
</evidence>
<evidence type="ECO:0000256" key="5">
    <source>
        <dbReference type="ARBA" id="ARBA00022723"/>
    </source>
</evidence>
<dbReference type="Proteomes" id="UP001174136">
    <property type="component" value="Unassembled WGS sequence"/>
</dbReference>
<evidence type="ECO:0000256" key="4">
    <source>
        <dbReference type="ARBA" id="ARBA00022722"/>
    </source>
</evidence>
<comment type="subcellular location">
    <subcellularLocation>
        <location evidence="2">Nucleus</location>
    </subcellularLocation>
</comment>
<dbReference type="PROSITE" id="PS00028">
    <property type="entry name" value="ZINC_FINGER_C2H2_1"/>
    <property type="match status" value="1"/>
</dbReference>
<keyword evidence="7" id="KW-0539">Nucleus</keyword>
<comment type="cofactor">
    <cofactor evidence="1">
        <name>a divalent metal cation</name>
        <dbReference type="ChEBI" id="CHEBI:60240"/>
    </cofactor>
</comment>
<evidence type="ECO:0000313" key="11">
    <source>
        <dbReference type="EMBL" id="KAK0151960.1"/>
    </source>
</evidence>
<dbReference type="GO" id="GO:0004518">
    <property type="term" value="F:nuclease activity"/>
    <property type="evidence" value="ECO:0007669"/>
    <property type="project" value="UniProtKB-KW"/>
</dbReference>
<evidence type="ECO:0000313" key="12">
    <source>
        <dbReference type="Proteomes" id="UP001174136"/>
    </source>
</evidence>
<dbReference type="EMBL" id="JAOPHQ010001148">
    <property type="protein sequence ID" value="KAK0151960.1"/>
    <property type="molecule type" value="Genomic_DNA"/>
</dbReference>
<dbReference type="GO" id="GO:0008270">
    <property type="term" value="F:zinc ion binding"/>
    <property type="evidence" value="ECO:0007669"/>
    <property type="project" value="UniProtKB-KW"/>
</dbReference>
<organism evidence="11 12">
    <name type="scientific">Merluccius polli</name>
    <name type="common">Benguela hake</name>
    <name type="synonym">Merluccius cadenati</name>
    <dbReference type="NCBI Taxonomy" id="89951"/>
    <lineage>
        <taxon>Eukaryota</taxon>
        <taxon>Metazoa</taxon>
        <taxon>Chordata</taxon>
        <taxon>Craniata</taxon>
        <taxon>Vertebrata</taxon>
        <taxon>Euteleostomi</taxon>
        <taxon>Actinopterygii</taxon>
        <taxon>Neopterygii</taxon>
        <taxon>Teleostei</taxon>
        <taxon>Neoteleostei</taxon>
        <taxon>Acanthomorphata</taxon>
        <taxon>Zeiogadaria</taxon>
        <taxon>Gadariae</taxon>
        <taxon>Gadiformes</taxon>
        <taxon>Gadoidei</taxon>
        <taxon>Merlucciidae</taxon>
        <taxon>Merluccius</taxon>
    </lineage>
</organism>
<comment type="similarity">
    <text evidence="3">Belongs to the HARBI1 family.</text>
</comment>
<feature type="compositionally biased region" description="Gly residues" evidence="9">
    <location>
        <begin position="977"/>
        <end position="1003"/>
    </location>
</feature>
<dbReference type="InterPro" id="IPR027806">
    <property type="entry name" value="HARBI1_dom"/>
</dbReference>
<dbReference type="InterPro" id="IPR013087">
    <property type="entry name" value="Znf_C2H2_type"/>
</dbReference>
<evidence type="ECO:0000256" key="1">
    <source>
        <dbReference type="ARBA" id="ARBA00001968"/>
    </source>
</evidence>
<keyword evidence="4" id="KW-0540">Nuclease</keyword>
<keyword evidence="5" id="KW-0479">Metal-binding</keyword>
<keyword evidence="6" id="KW-0378">Hydrolase</keyword>
<accession>A0AA47N4Y2</accession>
<name>A0AA47N4Y2_MERPO</name>
<dbReference type="PANTHER" id="PTHR22930">
    <property type="match status" value="1"/>
</dbReference>